<protein>
    <submittedName>
        <fullName evidence="1">Uncharacterized protein</fullName>
    </submittedName>
</protein>
<accession>A0ACC3NXF6</accession>
<reference evidence="1" key="1">
    <citation type="submission" date="2023-07" db="EMBL/GenBank/DDBJ databases">
        <title>Black Yeasts Isolated from many extreme environments.</title>
        <authorList>
            <person name="Coleine C."/>
            <person name="Stajich J.E."/>
            <person name="Selbmann L."/>
        </authorList>
    </citation>
    <scope>NUCLEOTIDE SEQUENCE</scope>
    <source>
        <strain evidence="1">CCFEE 5714</strain>
    </source>
</reference>
<name>A0ACC3NXF6_9PEZI</name>
<dbReference type="Proteomes" id="UP001281147">
    <property type="component" value="Unassembled WGS sequence"/>
</dbReference>
<dbReference type="EMBL" id="JAUTXU010000004">
    <property type="protein sequence ID" value="KAK3724828.1"/>
    <property type="molecule type" value="Genomic_DNA"/>
</dbReference>
<evidence type="ECO:0000313" key="2">
    <source>
        <dbReference type="Proteomes" id="UP001281147"/>
    </source>
</evidence>
<proteinExistence type="predicted"/>
<organism evidence="1 2">
    <name type="scientific">Vermiconidia calcicola</name>
    <dbReference type="NCBI Taxonomy" id="1690605"/>
    <lineage>
        <taxon>Eukaryota</taxon>
        <taxon>Fungi</taxon>
        <taxon>Dikarya</taxon>
        <taxon>Ascomycota</taxon>
        <taxon>Pezizomycotina</taxon>
        <taxon>Dothideomycetes</taxon>
        <taxon>Dothideomycetidae</taxon>
        <taxon>Mycosphaerellales</taxon>
        <taxon>Extremaceae</taxon>
        <taxon>Vermiconidia</taxon>
    </lineage>
</organism>
<evidence type="ECO:0000313" key="1">
    <source>
        <dbReference type="EMBL" id="KAK3724828.1"/>
    </source>
</evidence>
<sequence length="593" mass="63379">MSNNSGIHREDDVAIEKAAANLPVTSQDDVLEVTKERPYGELNFIGTYVAVCLGALACYGGFVMPATSLALINEDIGPSANVVWVILAWTLCLAVGYTLVGRLSDIFGRRWFFIGASVLATVGCIIGATAKSIYPLIGGNALIGLATSAQLSFNYIITELVPVRDRFYVLALIFLFAIPFSSFGPVIARLFIVHTTAGWRWCYYVNIIFNGLSTILYVIFYHPPNFSELHRRGRTRWQEVKDIDVGGVTLYTAGMVLLLMGLSWGGAVYPWRSAHVIVTIVLGFALGIAFVLYELYMPLNRPLVPMHLFRDRDFTVLTIISAVGGMLYYSLNVIYPTMVATLFTSDLVKAGLLSCAIGGGVGAGQFSSSLWATPGGFFRWKLFISVVLCTAFAGGLAGAKTQAAASALAVLAAFFIGALESLAGVAVTIVIKDQTEIGVGAGVYGSLRSLAGVLATAILHTILTSKVTDSTENQIVPALLQAGLPPASVEPFLASLSAGNVEGAVAVPGATEQIVGIGAAALQAAYSNAFTLMYLVTIAFGGCSIIAAWFSPELEKLYTGNVMRRLHKTGKRDEKPVEINGKKVVEVEHREKV</sequence>
<gene>
    <name evidence="1" type="ORF">LTR37_000876</name>
</gene>
<keyword evidence="2" id="KW-1185">Reference proteome</keyword>
<comment type="caution">
    <text evidence="1">The sequence shown here is derived from an EMBL/GenBank/DDBJ whole genome shotgun (WGS) entry which is preliminary data.</text>
</comment>